<accession>A0A076G3G9</accession>
<protein>
    <submittedName>
        <fullName evidence="1">Uncharacterized protein</fullName>
    </submittedName>
</protein>
<geneLocation type="plasmid" evidence="1">
    <name>pAB_CC</name>
</geneLocation>
<reference evidence="1" key="1">
    <citation type="submission" date="2013-11" db="EMBL/GenBank/DDBJ databases">
        <authorList>
            <person name="Liu C.-C."/>
            <person name="Tang C.Y."/>
            <person name="Kuo H.-Y."/>
            <person name="Chang K.-C."/>
            <person name="Liou M.-L."/>
        </authorList>
    </citation>
    <scope>NUCLEOTIDE SEQUENCE</scope>
    <source>
        <strain evidence="1">TYTH-1</strain>
        <plasmid evidence="1">pAB_CC</plasmid>
    </source>
</reference>
<reference evidence="1" key="2">
    <citation type="journal article" date="2014" name="Genomics">
        <title>Prevalence and mapping of a plasmid encoding a type IV secretion system in Acinetobacter baumannii.</title>
        <authorList>
            <person name="Liu C.C."/>
            <person name="Kuo H.Y."/>
            <person name="Tang C.Y."/>
            <person name="Chang K.C."/>
            <person name="Liou M.L."/>
        </authorList>
    </citation>
    <scope>NUCLEOTIDE SEQUENCE</scope>
    <source>
        <strain evidence="1">TYTH-1</strain>
        <plasmid evidence="1">pAB_CC</plasmid>
    </source>
</reference>
<dbReference type="RefSeq" id="WP_000597531.1">
    <property type="nucleotide sequence ID" value="NZ_KF889012.1"/>
</dbReference>
<gene>
    <name evidence="1" type="ORF">M3Q_pABCC29</name>
</gene>
<name>A0A076G3G9_ACIBA</name>
<dbReference type="EMBL" id="KF889012">
    <property type="protein sequence ID" value="AII26432.1"/>
    <property type="molecule type" value="Genomic_DNA"/>
</dbReference>
<dbReference type="AlphaFoldDB" id="A0A076G3G9"/>
<proteinExistence type="predicted"/>
<evidence type="ECO:0000313" key="1">
    <source>
        <dbReference type="EMBL" id="AII26432.1"/>
    </source>
</evidence>
<organism evidence="1">
    <name type="scientific">Acinetobacter baumannii TYTH-1</name>
    <dbReference type="NCBI Taxonomy" id="1100841"/>
    <lineage>
        <taxon>Bacteria</taxon>
        <taxon>Pseudomonadati</taxon>
        <taxon>Pseudomonadota</taxon>
        <taxon>Gammaproteobacteria</taxon>
        <taxon>Moraxellales</taxon>
        <taxon>Moraxellaceae</taxon>
        <taxon>Acinetobacter</taxon>
        <taxon>Acinetobacter calcoaceticus/baumannii complex</taxon>
    </lineage>
</organism>
<sequence length="110" mass="12769">MIKSNNMIDIKNLINEFRNETLLEKEKVFIDGKDKKSVITGSKILTLALTKENIIYTIYHIEVCRDEEGKTVKRYKIHQRKSLGFSIPLSFLVKREFEKAAPETLINALI</sequence>
<keyword evidence="1" id="KW-0614">Plasmid</keyword>